<comment type="caution">
    <text evidence="2">The sequence shown here is derived from an EMBL/GenBank/DDBJ whole genome shotgun (WGS) entry which is preliminary data.</text>
</comment>
<dbReference type="Proteomes" id="UP000789405">
    <property type="component" value="Unassembled WGS sequence"/>
</dbReference>
<evidence type="ECO:0000256" key="1">
    <source>
        <dbReference type="SAM" id="MobiDB-lite"/>
    </source>
</evidence>
<name>A0A9N9J537_9GLOM</name>
<evidence type="ECO:0000313" key="2">
    <source>
        <dbReference type="EMBL" id="CAG8765570.1"/>
    </source>
</evidence>
<proteinExistence type="predicted"/>
<accession>A0A9N9J537</accession>
<keyword evidence="3" id="KW-1185">Reference proteome</keyword>
<organism evidence="2 3">
    <name type="scientific">Dentiscutata erythropus</name>
    <dbReference type="NCBI Taxonomy" id="1348616"/>
    <lineage>
        <taxon>Eukaryota</taxon>
        <taxon>Fungi</taxon>
        <taxon>Fungi incertae sedis</taxon>
        <taxon>Mucoromycota</taxon>
        <taxon>Glomeromycotina</taxon>
        <taxon>Glomeromycetes</taxon>
        <taxon>Diversisporales</taxon>
        <taxon>Gigasporaceae</taxon>
        <taxon>Dentiscutata</taxon>
    </lineage>
</organism>
<protein>
    <submittedName>
        <fullName evidence="2">11630_t:CDS:1</fullName>
    </submittedName>
</protein>
<reference evidence="2" key="1">
    <citation type="submission" date="2021-06" db="EMBL/GenBank/DDBJ databases">
        <authorList>
            <person name="Kallberg Y."/>
            <person name="Tangrot J."/>
            <person name="Rosling A."/>
        </authorList>
    </citation>
    <scope>NUCLEOTIDE SEQUENCE</scope>
    <source>
        <strain evidence="2">MA453B</strain>
    </source>
</reference>
<evidence type="ECO:0000313" key="3">
    <source>
        <dbReference type="Proteomes" id="UP000789405"/>
    </source>
</evidence>
<feature type="non-terminal residue" evidence="2">
    <location>
        <position position="1"/>
    </location>
</feature>
<sequence length="67" mass="7551">SPQFNGSDLNLTYRQIVTSSRNEQNQQLNQSISHPMPQNNHSTREVVVIVAPDLASAIRELSKHLQL</sequence>
<dbReference type="AlphaFoldDB" id="A0A9N9J537"/>
<dbReference type="EMBL" id="CAJVPY010018143">
    <property type="protein sequence ID" value="CAG8765570.1"/>
    <property type="molecule type" value="Genomic_DNA"/>
</dbReference>
<gene>
    <name evidence="2" type="ORF">DERYTH_LOCUS18205</name>
</gene>
<feature type="region of interest" description="Disordered" evidence="1">
    <location>
        <begin position="21"/>
        <end position="40"/>
    </location>
</feature>